<feature type="domain" description="MnmG N-terminal" evidence="11">
    <location>
        <begin position="7"/>
        <end position="373"/>
    </location>
</feature>
<evidence type="ECO:0000256" key="2">
    <source>
        <dbReference type="ARBA" id="ARBA00022490"/>
    </source>
</evidence>
<evidence type="ECO:0000256" key="5">
    <source>
        <dbReference type="ARBA" id="ARBA00022679"/>
    </source>
</evidence>
<dbReference type="Proteomes" id="UP000091979">
    <property type="component" value="Unassembled WGS sequence"/>
</dbReference>
<dbReference type="SUPFAM" id="SSF51905">
    <property type="entry name" value="FAD/NAD(P)-binding domain"/>
    <property type="match status" value="1"/>
</dbReference>
<dbReference type="GO" id="GO:0050660">
    <property type="term" value="F:flavin adenine dinucleotide binding"/>
    <property type="evidence" value="ECO:0007669"/>
    <property type="project" value="UniProtKB-UniRule"/>
</dbReference>
<dbReference type="InterPro" id="IPR036188">
    <property type="entry name" value="FAD/NAD-bd_sf"/>
</dbReference>
<keyword evidence="13" id="KW-1185">Reference proteome</keyword>
<evidence type="ECO:0000256" key="7">
    <source>
        <dbReference type="ARBA" id="ARBA00022827"/>
    </source>
</evidence>
<keyword evidence="6 10" id="KW-0819">tRNA processing</keyword>
<evidence type="ECO:0000313" key="13">
    <source>
        <dbReference type="Proteomes" id="UP000091979"/>
    </source>
</evidence>
<name>A0A1B7XCM9_9BACT</name>
<dbReference type="PATRIC" id="fig|1560234.3.peg.740"/>
<dbReference type="PANTHER" id="PTHR11806:SF2">
    <property type="entry name" value="METHYLENETETRAHYDROFOLATE--TRNA-(URACIL-5-)-METHYLTRANSFERASE TRMFO"/>
    <property type="match status" value="1"/>
</dbReference>
<dbReference type="GO" id="GO:0030488">
    <property type="term" value="P:tRNA methylation"/>
    <property type="evidence" value="ECO:0007669"/>
    <property type="project" value="TreeGrafter"/>
</dbReference>
<keyword evidence="5 10" id="KW-0808">Transferase</keyword>
<protein>
    <recommendedName>
        <fullName evidence="10">Methylenetetrahydrofolate--tRNA-(uracil-5-)-methyltransferase TrmFO</fullName>
        <ecNumber evidence="10">2.1.1.74</ecNumber>
    </recommendedName>
    <alternativeName>
        <fullName evidence="10">Folate-dependent tRNA (uracil-5-)-methyltransferase</fullName>
    </alternativeName>
    <alternativeName>
        <fullName evidence="10">Folate-dependent tRNA(M-5-U54)-methyltransferase</fullName>
    </alternativeName>
</protein>
<comment type="catalytic activity">
    <reaction evidence="10">
        <text>uridine(54) in tRNA + (6R)-5,10-methylene-5,6,7,8-tetrahydrofolate + NADPH + H(+) = 5-methyluridine(54) in tRNA + (6S)-5,6,7,8-tetrahydrofolate + NADP(+)</text>
        <dbReference type="Rhea" id="RHEA:62372"/>
        <dbReference type="Rhea" id="RHEA-COMP:10167"/>
        <dbReference type="Rhea" id="RHEA-COMP:10193"/>
        <dbReference type="ChEBI" id="CHEBI:15378"/>
        <dbReference type="ChEBI" id="CHEBI:15636"/>
        <dbReference type="ChEBI" id="CHEBI:57453"/>
        <dbReference type="ChEBI" id="CHEBI:57783"/>
        <dbReference type="ChEBI" id="CHEBI:58349"/>
        <dbReference type="ChEBI" id="CHEBI:65315"/>
        <dbReference type="ChEBI" id="CHEBI:74447"/>
        <dbReference type="EC" id="2.1.1.74"/>
    </reaction>
</comment>
<evidence type="ECO:0000256" key="9">
    <source>
        <dbReference type="ARBA" id="ARBA00023027"/>
    </source>
</evidence>
<gene>
    <name evidence="12" type="primary">gid</name>
    <name evidence="10" type="synonym">trmFO</name>
    <name evidence="12" type="ORF">SP90_09545</name>
</gene>
<dbReference type="HAMAP" id="MF_01037">
    <property type="entry name" value="TrmFO"/>
    <property type="match status" value="1"/>
</dbReference>
<dbReference type="InterPro" id="IPR040131">
    <property type="entry name" value="MnmG_N"/>
</dbReference>
<keyword evidence="4 10" id="KW-0285">Flavoprotein</keyword>
<evidence type="ECO:0000256" key="10">
    <source>
        <dbReference type="HAMAP-Rule" id="MF_01037"/>
    </source>
</evidence>
<keyword evidence="3 10" id="KW-0489">Methyltransferase</keyword>
<comment type="subcellular location">
    <subcellularLocation>
        <location evidence="10">Cytoplasm</location>
    </subcellularLocation>
</comment>
<evidence type="ECO:0000259" key="11">
    <source>
        <dbReference type="Pfam" id="PF01134"/>
    </source>
</evidence>
<dbReference type="AlphaFoldDB" id="A0A1B7XCM9"/>
<evidence type="ECO:0000256" key="3">
    <source>
        <dbReference type="ARBA" id="ARBA00022603"/>
    </source>
</evidence>
<reference evidence="12 13" key="1">
    <citation type="submission" date="2015-01" db="EMBL/GenBank/DDBJ databases">
        <title>Desulfovibrio sp. JC271 draft genome sequence.</title>
        <authorList>
            <person name="Shivani Y."/>
            <person name="Subhash Y."/>
            <person name="Sasikala C."/>
            <person name="Ramana C.V."/>
        </authorList>
    </citation>
    <scope>NUCLEOTIDE SEQUENCE [LARGE SCALE GENOMIC DNA]</scope>
    <source>
        <strain evidence="12 13">JC271</strain>
    </source>
</reference>
<keyword evidence="7 10" id="KW-0274">FAD</keyword>
<feature type="binding site" evidence="10">
    <location>
        <begin position="11"/>
        <end position="16"/>
    </location>
    <ligand>
        <name>FAD</name>
        <dbReference type="ChEBI" id="CHEBI:57692"/>
    </ligand>
</feature>
<comment type="similarity">
    <text evidence="10">Belongs to the MnmG family. TrmFO subfamily.</text>
</comment>
<dbReference type="PRINTS" id="PR00419">
    <property type="entry name" value="ADXRDTASE"/>
</dbReference>
<dbReference type="GO" id="GO:0047151">
    <property type="term" value="F:tRNA (uracil(54)-C5)-methyltransferase activity, 5,10-methylenetetrahydrofolate-dependent"/>
    <property type="evidence" value="ECO:0007669"/>
    <property type="project" value="UniProtKB-UniRule"/>
</dbReference>
<comment type="caution">
    <text evidence="12">The sequence shown here is derived from an EMBL/GenBank/DDBJ whole genome shotgun (WGS) entry which is preliminary data.</text>
</comment>
<dbReference type="NCBIfam" id="TIGR00137">
    <property type="entry name" value="gid_trmFO"/>
    <property type="match status" value="1"/>
</dbReference>
<dbReference type="NCBIfam" id="NF003739">
    <property type="entry name" value="PRK05335.1"/>
    <property type="match status" value="1"/>
</dbReference>
<dbReference type="GO" id="GO:0005829">
    <property type="term" value="C:cytosol"/>
    <property type="evidence" value="ECO:0007669"/>
    <property type="project" value="TreeGrafter"/>
</dbReference>
<keyword evidence="9 10" id="KW-0520">NAD</keyword>
<keyword evidence="8 10" id="KW-0521">NADP</keyword>
<evidence type="ECO:0000313" key="12">
    <source>
        <dbReference type="EMBL" id="OBQ51613.1"/>
    </source>
</evidence>
<comment type="catalytic activity">
    <reaction evidence="10">
        <text>uridine(54) in tRNA + (6R)-5,10-methylene-5,6,7,8-tetrahydrofolate + NADH + H(+) = 5-methyluridine(54) in tRNA + (6S)-5,6,7,8-tetrahydrofolate + NAD(+)</text>
        <dbReference type="Rhea" id="RHEA:16873"/>
        <dbReference type="Rhea" id="RHEA-COMP:10167"/>
        <dbReference type="Rhea" id="RHEA-COMP:10193"/>
        <dbReference type="ChEBI" id="CHEBI:15378"/>
        <dbReference type="ChEBI" id="CHEBI:15636"/>
        <dbReference type="ChEBI" id="CHEBI:57453"/>
        <dbReference type="ChEBI" id="CHEBI:57540"/>
        <dbReference type="ChEBI" id="CHEBI:57945"/>
        <dbReference type="ChEBI" id="CHEBI:65315"/>
        <dbReference type="ChEBI" id="CHEBI:74447"/>
        <dbReference type="EC" id="2.1.1.74"/>
    </reaction>
</comment>
<dbReference type="GO" id="GO:0002098">
    <property type="term" value="P:tRNA wobble uridine modification"/>
    <property type="evidence" value="ECO:0007669"/>
    <property type="project" value="TreeGrafter"/>
</dbReference>
<evidence type="ECO:0000256" key="6">
    <source>
        <dbReference type="ARBA" id="ARBA00022694"/>
    </source>
</evidence>
<sequence>MSELSNIAIIGGGLAGCECARKLSRAGVAVTIFEMKPEQYSPAHSYEGLAELVCSNSFRSDQPEAAVGVLKQEMRELDSLVLKAAEATRVPAGKALAVNRELFSDYITKAISEDENITLIHKEITSLDAEELKGFDAVVLAAGPLASDALSDSLAKSLDSEHLYFYDAIAPIIAADSVNMNIAFWGSRYNPDDKDYLNCALNEEEYHALREALISGEKAPTKDFEKEIHFEGCMPIEALAERGEMTLAFGSFKPVGFTDPRTGERPFALVQLRTENLNKSMFNLVGCQTKLKYKEQDRIFRMIPGLENAEFVRYGSVHRNTYVNAPKTLTPELALKNRPTIYLAGQITGVEGYVESAACGLWLGTMLAAKAKKLTLAEPPAETCFGGLLAHLRTDQKNFQPANVQFGLTPELNRKARKKERKVLYAQRARERFTEWFADQKETLDECCL</sequence>
<evidence type="ECO:0000256" key="4">
    <source>
        <dbReference type="ARBA" id="ARBA00022630"/>
    </source>
</evidence>
<dbReference type="OrthoDB" id="9803114at2"/>
<dbReference type="InterPro" id="IPR004417">
    <property type="entry name" value="TrmFO"/>
</dbReference>
<comment type="cofactor">
    <cofactor evidence="1 10">
        <name>FAD</name>
        <dbReference type="ChEBI" id="CHEBI:57692"/>
    </cofactor>
</comment>
<dbReference type="STRING" id="1560234.SP90_09545"/>
<dbReference type="RefSeq" id="WP_066855007.1">
    <property type="nucleotide sequence ID" value="NZ_JXMS01000014.1"/>
</dbReference>
<dbReference type="Gene3D" id="3.50.50.60">
    <property type="entry name" value="FAD/NAD(P)-binding domain"/>
    <property type="match status" value="2"/>
</dbReference>
<evidence type="ECO:0000256" key="1">
    <source>
        <dbReference type="ARBA" id="ARBA00001974"/>
    </source>
</evidence>
<proteinExistence type="inferred from homology"/>
<comment type="function">
    <text evidence="10">Catalyzes the folate-dependent formation of 5-methyl-uridine at position 54 (M-5-U54) in all tRNAs.</text>
</comment>
<organism evidence="12 13">
    <name type="scientific">Halodesulfovibrio spirochaetisodalis</name>
    <dbReference type="NCBI Taxonomy" id="1560234"/>
    <lineage>
        <taxon>Bacteria</taxon>
        <taxon>Pseudomonadati</taxon>
        <taxon>Thermodesulfobacteriota</taxon>
        <taxon>Desulfovibrionia</taxon>
        <taxon>Desulfovibrionales</taxon>
        <taxon>Desulfovibrionaceae</taxon>
        <taxon>Halodesulfovibrio</taxon>
    </lineage>
</organism>
<accession>A0A1B7XCM9</accession>
<dbReference type="PANTHER" id="PTHR11806">
    <property type="entry name" value="GLUCOSE INHIBITED DIVISION PROTEIN A"/>
    <property type="match status" value="1"/>
</dbReference>
<dbReference type="Pfam" id="PF01134">
    <property type="entry name" value="GIDA"/>
    <property type="match status" value="1"/>
</dbReference>
<evidence type="ECO:0000256" key="8">
    <source>
        <dbReference type="ARBA" id="ARBA00022857"/>
    </source>
</evidence>
<dbReference type="InterPro" id="IPR002218">
    <property type="entry name" value="MnmG-rel"/>
</dbReference>
<dbReference type="EC" id="2.1.1.74" evidence="10"/>
<keyword evidence="2 10" id="KW-0963">Cytoplasm</keyword>
<dbReference type="EMBL" id="JXMS01000014">
    <property type="protein sequence ID" value="OBQ51613.1"/>
    <property type="molecule type" value="Genomic_DNA"/>
</dbReference>